<gene>
    <name evidence="1" type="ORF">GCM10007874_31110</name>
</gene>
<dbReference type="InterPro" id="IPR027612">
    <property type="entry name" value="Put_MTase_LIC12133"/>
</dbReference>
<protein>
    <submittedName>
        <fullName evidence="1">Uncharacterized protein</fullName>
    </submittedName>
</protein>
<accession>A0ABQ6CIR2</accession>
<organism evidence="1 2">
    <name type="scientific">Labrys miyagiensis</name>
    <dbReference type="NCBI Taxonomy" id="346912"/>
    <lineage>
        <taxon>Bacteria</taxon>
        <taxon>Pseudomonadati</taxon>
        <taxon>Pseudomonadota</taxon>
        <taxon>Alphaproteobacteria</taxon>
        <taxon>Hyphomicrobiales</taxon>
        <taxon>Xanthobacteraceae</taxon>
        <taxon>Labrys</taxon>
    </lineage>
</organism>
<comment type="caution">
    <text evidence="1">The sequence shown here is derived from an EMBL/GenBank/DDBJ whole genome shotgun (WGS) entry which is preliminary data.</text>
</comment>
<evidence type="ECO:0000313" key="2">
    <source>
        <dbReference type="Proteomes" id="UP001156882"/>
    </source>
</evidence>
<keyword evidence="2" id="KW-1185">Reference proteome</keyword>
<dbReference type="RefSeq" id="WP_284313181.1">
    <property type="nucleotide sequence ID" value="NZ_BSPC01000026.1"/>
</dbReference>
<reference evidence="2" key="1">
    <citation type="journal article" date="2019" name="Int. J. Syst. Evol. Microbiol.">
        <title>The Global Catalogue of Microorganisms (GCM) 10K type strain sequencing project: providing services to taxonomists for standard genome sequencing and annotation.</title>
        <authorList>
            <consortium name="The Broad Institute Genomics Platform"/>
            <consortium name="The Broad Institute Genome Sequencing Center for Infectious Disease"/>
            <person name="Wu L."/>
            <person name="Ma J."/>
        </authorList>
    </citation>
    <scope>NUCLEOTIDE SEQUENCE [LARGE SCALE GENOMIC DNA]</scope>
    <source>
        <strain evidence="2">NBRC 101365</strain>
    </source>
</reference>
<dbReference type="EMBL" id="BSPC01000026">
    <property type="protein sequence ID" value="GLS20094.1"/>
    <property type="molecule type" value="Genomic_DNA"/>
</dbReference>
<dbReference type="Proteomes" id="UP001156882">
    <property type="component" value="Unassembled WGS sequence"/>
</dbReference>
<name>A0ABQ6CIR2_9HYPH</name>
<dbReference type="NCBIfam" id="TIGR04325">
    <property type="entry name" value="MTase_LIC12133"/>
    <property type="match status" value="1"/>
</dbReference>
<sequence length="260" mass="29340">MLQHAWKLPLLDRLMHSDPAEIAYSASEDLHWGYFDSREEAETALRPGKNVIAHENDNTDSINIDSGLSAHSFDYPAMFFLQKLVKKGKLRTITDLVGRSGSKYICYRKYIDFPSDLIWQIVARPALRLDREQLSLTNGGTLRFHESVEDTKPCNALICSGTLPYLDIPFEQLLRNLPAMPAVIIINEVSVAEKAGFYMLETLGSSQILHKAMALPEIEQIRKNLGYRLVSRWDIPERSFVLGSLNGSATVKMIGEAWSL</sequence>
<proteinExistence type="predicted"/>
<evidence type="ECO:0000313" key="1">
    <source>
        <dbReference type="EMBL" id="GLS20094.1"/>
    </source>
</evidence>